<protein>
    <submittedName>
        <fullName evidence="12">DEAD/DEAH box helicase domain protein</fullName>
    </submittedName>
</protein>
<evidence type="ECO:0000256" key="4">
    <source>
        <dbReference type="ARBA" id="ARBA00022840"/>
    </source>
</evidence>
<dbReference type="InterPro" id="IPR014014">
    <property type="entry name" value="RNA_helicase_DEAD_Q_motif"/>
</dbReference>
<dbReference type="EMBL" id="LBTN01000007">
    <property type="protein sequence ID" value="KKQ40997.1"/>
    <property type="molecule type" value="Genomic_DNA"/>
</dbReference>
<dbReference type="PROSITE" id="PS00039">
    <property type="entry name" value="DEAD_ATP_HELICASE"/>
    <property type="match status" value="1"/>
</dbReference>
<feature type="short sequence motif" description="Q motif" evidence="6">
    <location>
        <begin position="9"/>
        <end position="37"/>
    </location>
</feature>
<evidence type="ECO:0000313" key="13">
    <source>
        <dbReference type="Proteomes" id="UP000034333"/>
    </source>
</evidence>
<dbReference type="InterPro" id="IPR000629">
    <property type="entry name" value="RNA-helicase_DEAD-box_CS"/>
</dbReference>
<evidence type="ECO:0000259" key="9">
    <source>
        <dbReference type="PROSITE" id="PS51192"/>
    </source>
</evidence>
<name>A0A0G0HFL2_9BACT</name>
<comment type="similarity">
    <text evidence="5 7">Belongs to the DEAD box helicase family.</text>
</comment>
<feature type="compositionally biased region" description="Basic and acidic residues" evidence="8">
    <location>
        <begin position="398"/>
        <end position="408"/>
    </location>
</feature>
<evidence type="ECO:0000256" key="6">
    <source>
        <dbReference type="PROSITE-ProRule" id="PRU00552"/>
    </source>
</evidence>
<reference evidence="12 13" key="1">
    <citation type="journal article" date="2015" name="Nature">
        <title>rRNA introns, odd ribosomes, and small enigmatic genomes across a large radiation of phyla.</title>
        <authorList>
            <person name="Brown C.T."/>
            <person name="Hug L.A."/>
            <person name="Thomas B.C."/>
            <person name="Sharon I."/>
            <person name="Castelle C.J."/>
            <person name="Singh A."/>
            <person name="Wilkins M.J."/>
            <person name="Williams K.H."/>
            <person name="Banfield J.F."/>
        </authorList>
    </citation>
    <scope>NUCLEOTIDE SEQUENCE [LARGE SCALE GENOMIC DNA]</scope>
</reference>
<dbReference type="PROSITE" id="PS51195">
    <property type="entry name" value="Q_MOTIF"/>
    <property type="match status" value="1"/>
</dbReference>
<dbReference type="InterPro" id="IPR014001">
    <property type="entry name" value="Helicase_ATP-bd"/>
</dbReference>
<dbReference type="InterPro" id="IPR001650">
    <property type="entry name" value="Helicase_C-like"/>
</dbReference>
<dbReference type="Proteomes" id="UP000034333">
    <property type="component" value="Unassembled WGS sequence"/>
</dbReference>
<dbReference type="SUPFAM" id="SSF52540">
    <property type="entry name" value="P-loop containing nucleoside triphosphate hydrolases"/>
    <property type="match status" value="1"/>
</dbReference>
<keyword evidence="3 7" id="KW-0347">Helicase</keyword>
<proteinExistence type="inferred from homology"/>
<dbReference type="InterPro" id="IPR044742">
    <property type="entry name" value="DEAD/DEAH_RhlB"/>
</dbReference>
<dbReference type="PANTHER" id="PTHR47959">
    <property type="entry name" value="ATP-DEPENDENT RNA HELICASE RHLE-RELATED"/>
    <property type="match status" value="1"/>
</dbReference>
<evidence type="ECO:0000256" key="1">
    <source>
        <dbReference type="ARBA" id="ARBA00022741"/>
    </source>
</evidence>
<evidence type="ECO:0000256" key="8">
    <source>
        <dbReference type="SAM" id="MobiDB-lite"/>
    </source>
</evidence>
<evidence type="ECO:0000313" key="12">
    <source>
        <dbReference type="EMBL" id="KKQ40997.1"/>
    </source>
</evidence>
<organism evidence="12 13">
    <name type="scientific">Candidatus Magasanikbacteria bacterium GW2011_GWA2_37_8</name>
    <dbReference type="NCBI Taxonomy" id="1619036"/>
    <lineage>
        <taxon>Bacteria</taxon>
        <taxon>Candidatus Magasanikiibacteriota</taxon>
    </lineage>
</organism>
<evidence type="ECO:0000256" key="3">
    <source>
        <dbReference type="ARBA" id="ARBA00022806"/>
    </source>
</evidence>
<sequence length="408" mass="45172">MTHTNKAVPDFNNLGIATNLLAVLAEQKFTSPTPIQRECIPVVLAGKDIVGIAQTGTGKTLAFGLPIIQRLATTNGQALIILPTRELAIQVEEVMQKLGGKLGLRTVVIIGGAHMDRQKRSLRQNPHVVIATPGRLIDHIQQKNFSLQHVKIIVLDEADRMLDIGFAPQIKQILSLASPMRQTLLFSATMPTEIVKIANQYMKEPVRVEVAPAGTSATNVKQEAYIVSKECKMQLLEKHLADHSGTVLVFSRTKHGAKKYTRSINEMGHTAVEIHSDRSLSQRKAAMEGFKNGKFRVLVATDIASRGIDVNNISLVVNYDLPDNPEDYVHRIGRTGRAGNSGKAVSFVAPDERRDVLQIERLIRKPLQVMPLPVLPPRRTVAHVSSGYEGGRGFGRNRRSEQRTRRKW</sequence>
<dbReference type="Pfam" id="PF00271">
    <property type="entry name" value="Helicase_C"/>
    <property type="match status" value="1"/>
</dbReference>
<dbReference type="GO" id="GO:0005524">
    <property type="term" value="F:ATP binding"/>
    <property type="evidence" value="ECO:0007669"/>
    <property type="project" value="UniProtKB-KW"/>
</dbReference>
<dbReference type="InterPro" id="IPR050079">
    <property type="entry name" value="DEAD_box_RNA_helicase"/>
</dbReference>
<dbReference type="PROSITE" id="PS51192">
    <property type="entry name" value="HELICASE_ATP_BIND_1"/>
    <property type="match status" value="1"/>
</dbReference>
<gene>
    <name evidence="12" type="ORF">US58_C0007G0008</name>
</gene>
<dbReference type="SMART" id="SM00487">
    <property type="entry name" value="DEXDc"/>
    <property type="match status" value="1"/>
</dbReference>
<dbReference type="PROSITE" id="PS51194">
    <property type="entry name" value="HELICASE_CTER"/>
    <property type="match status" value="1"/>
</dbReference>
<feature type="domain" description="DEAD-box RNA helicase Q" evidence="11">
    <location>
        <begin position="9"/>
        <end position="37"/>
    </location>
</feature>
<dbReference type="Pfam" id="PF00270">
    <property type="entry name" value="DEAD"/>
    <property type="match status" value="1"/>
</dbReference>
<dbReference type="Gene3D" id="3.40.50.300">
    <property type="entry name" value="P-loop containing nucleotide triphosphate hydrolases"/>
    <property type="match status" value="2"/>
</dbReference>
<evidence type="ECO:0000259" key="11">
    <source>
        <dbReference type="PROSITE" id="PS51195"/>
    </source>
</evidence>
<dbReference type="GO" id="GO:0005829">
    <property type="term" value="C:cytosol"/>
    <property type="evidence" value="ECO:0007669"/>
    <property type="project" value="TreeGrafter"/>
</dbReference>
<evidence type="ECO:0000259" key="10">
    <source>
        <dbReference type="PROSITE" id="PS51194"/>
    </source>
</evidence>
<dbReference type="CDD" id="cd18787">
    <property type="entry name" value="SF2_C_DEAD"/>
    <property type="match status" value="1"/>
</dbReference>
<dbReference type="CDD" id="cd00268">
    <property type="entry name" value="DEADc"/>
    <property type="match status" value="1"/>
</dbReference>
<comment type="caution">
    <text evidence="12">The sequence shown here is derived from an EMBL/GenBank/DDBJ whole genome shotgun (WGS) entry which is preliminary data.</text>
</comment>
<dbReference type="SMART" id="SM00490">
    <property type="entry name" value="HELICc"/>
    <property type="match status" value="1"/>
</dbReference>
<dbReference type="STRING" id="1619036.US58_C0007G0008"/>
<feature type="domain" description="Helicase C-terminal" evidence="10">
    <location>
        <begin position="219"/>
        <end position="378"/>
    </location>
</feature>
<accession>A0A0G0HFL2</accession>
<dbReference type="GO" id="GO:0016787">
    <property type="term" value="F:hydrolase activity"/>
    <property type="evidence" value="ECO:0007669"/>
    <property type="project" value="UniProtKB-KW"/>
</dbReference>
<keyword evidence="1 7" id="KW-0547">Nucleotide-binding</keyword>
<dbReference type="GO" id="GO:0003676">
    <property type="term" value="F:nucleic acid binding"/>
    <property type="evidence" value="ECO:0007669"/>
    <property type="project" value="InterPro"/>
</dbReference>
<dbReference type="PANTHER" id="PTHR47959:SF13">
    <property type="entry name" value="ATP-DEPENDENT RNA HELICASE RHLE"/>
    <property type="match status" value="1"/>
</dbReference>
<dbReference type="PATRIC" id="fig|1619036.3.peg.243"/>
<feature type="domain" description="Helicase ATP-binding" evidence="9">
    <location>
        <begin position="40"/>
        <end position="208"/>
    </location>
</feature>
<dbReference type="InterPro" id="IPR011545">
    <property type="entry name" value="DEAD/DEAH_box_helicase_dom"/>
</dbReference>
<keyword evidence="2 7" id="KW-0378">Hydrolase</keyword>
<keyword evidence="4 7" id="KW-0067">ATP-binding</keyword>
<feature type="region of interest" description="Disordered" evidence="8">
    <location>
        <begin position="386"/>
        <end position="408"/>
    </location>
</feature>
<dbReference type="InterPro" id="IPR027417">
    <property type="entry name" value="P-loop_NTPase"/>
</dbReference>
<evidence type="ECO:0000256" key="5">
    <source>
        <dbReference type="ARBA" id="ARBA00038437"/>
    </source>
</evidence>
<evidence type="ECO:0000256" key="7">
    <source>
        <dbReference type="RuleBase" id="RU000492"/>
    </source>
</evidence>
<dbReference type="GO" id="GO:0003724">
    <property type="term" value="F:RNA helicase activity"/>
    <property type="evidence" value="ECO:0007669"/>
    <property type="project" value="InterPro"/>
</dbReference>
<dbReference type="AlphaFoldDB" id="A0A0G0HFL2"/>
<evidence type="ECO:0000256" key="2">
    <source>
        <dbReference type="ARBA" id="ARBA00022801"/>
    </source>
</evidence>